<evidence type="ECO:0000313" key="3">
    <source>
        <dbReference type="Proteomes" id="UP001595803"/>
    </source>
</evidence>
<comment type="caution">
    <text evidence="2">The sequence shown here is derived from an EMBL/GenBank/DDBJ whole genome shotgun (WGS) entry which is preliminary data.</text>
</comment>
<dbReference type="Pfam" id="PF17765">
    <property type="entry name" value="MLTR_LBD"/>
    <property type="match status" value="1"/>
</dbReference>
<feature type="domain" description="MmyB-like transcription regulator ligand binding" evidence="1">
    <location>
        <begin position="115"/>
        <end position="281"/>
    </location>
</feature>
<dbReference type="InterPro" id="IPR041413">
    <property type="entry name" value="MLTR_LBD"/>
</dbReference>
<dbReference type="Proteomes" id="UP001595803">
    <property type="component" value="Unassembled WGS sequence"/>
</dbReference>
<protein>
    <submittedName>
        <fullName evidence="2">Helix-turn-helix transcriptional regulator</fullName>
    </submittedName>
</protein>
<dbReference type="Gene3D" id="1.10.260.40">
    <property type="entry name" value="lambda repressor-like DNA-binding domains"/>
    <property type="match status" value="1"/>
</dbReference>
<proteinExistence type="predicted"/>
<dbReference type="PANTHER" id="PTHR35010">
    <property type="entry name" value="BLL4672 PROTEIN-RELATED"/>
    <property type="match status" value="1"/>
</dbReference>
<gene>
    <name evidence="2" type="ORF">ACFOSB_21585</name>
</gene>
<accession>A0ABV7ZDI0</accession>
<sequence length="285" mass="32316">MTLQEPPASAPPALRRAELADFLRSRRQRLSPEAAGLPTGARRRTPGLRREEVALLAETSTTWYTWLEQQRDIRVSAPLLDRLAVALRLDAGERAHLFALAGQPAPLRDVLHEDVPPSVLRFIHGLHDQPATVLGRRWDDLAWNRAMAAVYGDFAERPPEFRNVLRRLFLDPTRRSFHTDWPSAAAVLLAQFRSESAPYLDEPWITGLIDEISARCPEFRRLWARHDVRASPDGLKDIQHPTAGRMLFEHLILHVPEAPHLRIVVSTPLPDFDTPAKLRRLLADG</sequence>
<name>A0ABV7ZDI0_9DEIO</name>
<dbReference type="Gene3D" id="3.30.450.180">
    <property type="match status" value="1"/>
</dbReference>
<dbReference type="Pfam" id="PF13560">
    <property type="entry name" value="HTH_31"/>
    <property type="match status" value="1"/>
</dbReference>
<dbReference type="InterPro" id="IPR010982">
    <property type="entry name" value="Lambda_DNA-bd_dom_sf"/>
</dbReference>
<evidence type="ECO:0000259" key="1">
    <source>
        <dbReference type="Pfam" id="PF17765"/>
    </source>
</evidence>
<reference evidence="3" key="1">
    <citation type="journal article" date="2019" name="Int. J. Syst. Evol. Microbiol.">
        <title>The Global Catalogue of Microorganisms (GCM) 10K type strain sequencing project: providing services to taxonomists for standard genome sequencing and annotation.</title>
        <authorList>
            <consortium name="The Broad Institute Genomics Platform"/>
            <consortium name="The Broad Institute Genome Sequencing Center for Infectious Disease"/>
            <person name="Wu L."/>
            <person name="Ma J."/>
        </authorList>
    </citation>
    <scope>NUCLEOTIDE SEQUENCE [LARGE SCALE GENOMIC DNA]</scope>
    <source>
        <strain evidence="3">CCTCC AB 2017081</strain>
    </source>
</reference>
<dbReference type="RefSeq" id="WP_322474548.1">
    <property type="nucleotide sequence ID" value="NZ_JBHRZG010000024.1"/>
</dbReference>
<dbReference type="EMBL" id="JBHRZG010000024">
    <property type="protein sequence ID" value="MFC3835463.1"/>
    <property type="molecule type" value="Genomic_DNA"/>
</dbReference>
<keyword evidence="3" id="KW-1185">Reference proteome</keyword>
<evidence type="ECO:0000313" key="2">
    <source>
        <dbReference type="EMBL" id="MFC3835463.1"/>
    </source>
</evidence>
<organism evidence="2 3">
    <name type="scientific">Deinococcus rufus</name>
    <dbReference type="NCBI Taxonomy" id="2136097"/>
    <lineage>
        <taxon>Bacteria</taxon>
        <taxon>Thermotogati</taxon>
        <taxon>Deinococcota</taxon>
        <taxon>Deinococci</taxon>
        <taxon>Deinococcales</taxon>
        <taxon>Deinococcaceae</taxon>
        <taxon>Deinococcus</taxon>
    </lineage>
</organism>